<dbReference type="PANTHER" id="PTHR11736:SF14">
    <property type="entry name" value="NSE3 HOMOLOG, SMC5-SMC6 COMPLEX COMPONENT"/>
    <property type="match status" value="1"/>
</dbReference>
<dbReference type="Proteomes" id="UP000193642">
    <property type="component" value="Unassembled WGS sequence"/>
</dbReference>
<feature type="compositionally biased region" description="Low complexity" evidence="1">
    <location>
        <begin position="1"/>
        <end position="18"/>
    </location>
</feature>
<dbReference type="Pfam" id="PF01454">
    <property type="entry name" value="MAGE"/>
    <property type="match status" value="2"/>
</dbReference>
<dbReference type="AlphaFoldDB" id="A0A1Y2C1G0"/>
<dbReference type="PANTHER" id="PTHR11736">
    <property type="entry name" value="MELANOMA-ASSOCIATED ANTIGEN MAGE ANTIGEN"/>
    <property type="match status" value="1"/>
</dbReference>
<dbReference type="InterPro" id="IPR037445">
    <property type="entry name" value="MAGE"/>
</dbReference>
<dbReference type="Gene3D" id="1.10.10.1200">
    <property type="entry name" value="MAGE homology domain, winged helix WH1 motif"/>
    <property type="match status" value="1"/>
</dbReference>
<accession>A0A1Y2C1G0</accession>
<evidence type="ECO:0000259" key="2">
    <source>
        <dbReference type="SMART" id="SM01373"/>
    </source>
</evidence>
<reference evidence="3 4" key="1">
    <citation type="submission" date="2016-07" db="EMBL/GenBank/DDBJ databases">
        <title>Pervasive Adenine N6-methylation of Active Genes in Fungi.</title>
        <authorList>
            <consortium name="DOE Joint Genome Institute"/>
            <person name="Mondo S.J."/>
            <person name="Dannebaum R.O."/>
            <person name="Kuo R.C."/>
            <person name="Labutti K."/>
            <person name="Haridas S."/>
            <person name="Kuo A."/>
            <person name="Salamov A."/>
            <person name="Ahrendt S.R."/>
            <person name="Lipzen A."/>
            <person name="Sullivan W."/>
            <person name="Andreopoulos W.B."/>
            <person name="Clum A."/>
            <person name="Lindquist E."/>
            <person name="Daum C."/>
            <person name="Ramamoorthy G.K."/>
            <person name="Gryganskyi A."/>
            <person name="Culley D."/>
            <person name="Magnuson J.K."/>
            <person name="James T.Y."/>
            <person name="O'Malley M.A."/>
            <person name="Stajich J.E."/>
            <person name="Spatafora J.W."/>
            <person name="Visel A."/>
            <person name="Grigoriev I.V."/>
        </authorList>
    </citation>
    <scope>NUCLEOTIDE SEQUENCE [LARGE SCALE GENOMIC DNA]</scope>
    <source>
        <strain evidence="3 4">JEL800</strain>
    </source>
</reference>
<proteinExistence type="predicted"/>
<dbReference type="InterPro" id="IPR041898">
    <property type="entry name" value="MAGE_WH1"/>
</dbReference>
<dbReference type="InterPro" id="IPR002190">
    <property type="entry name" value="MHD_dom"/>
</dbReference>
<comment type="caution">
    <text evidence="3">The sequence shown here is derived from an EMBL/GenBank/DDBJ whole genome shotgun (WGS) entry which is preliminary data.</text>
</comment>
<evidence type="ECO:0000256" key="1">
    <source>
        <dbReference type="SAM" id="MobiDB-lite"/>
    </source>
</evidence>
<dbReference type="STRING" id="329046.A0A1Y2C1G0"/>
<keyword evidence="4" id="KW-1185">Reference proteome</keyword>
<feature type="domain" description="MAGE" evidence="2">
    <location>
        <begin position="53"/>
        <end position="236"/>
    </location>
</feature>
<organism evidence="3 4">
    <name type="scientific">Rhizoclosmatium globosum</name>
    <dbReference type="NCBI Taxonomy" id="329046"/>
    <lineage>
        <taxon>Eukaryota</taxon>
        <taxon>Fungi</taxon>
        <taxon>Fungi incertae sedis</taxon>
        <taxon>Chytridiomycota</taxon>
        <taxon>Chytridiomycota incertae sedis</taxon>
        <taxon>Chytridiomycetes</taxon>
        <taxon>Chytridiales</taxon>
        <taxon>Chytriomycetaceae</taxon>
        <taxon>Rhizoclosmatium</taxon>
    </lineage>
</organism>
<dbReference type="GO" id="GO:0005634">
    <property type="term" value="C:nucleus"/>
    <property type="evidence" value="ECO:0007669"/>
    <property type="project" value="TreeGrafter"/>
</dbReference>
<dbReference type="Gene3D" id="1.10.10.1210">
    <property type="entry name" value="MAGE homology domain, winged helix WH2 motif"/>
    <property type="match status" value="1"/>
</dbReference>
<gene>
    <name evidence="3" type="ORF">BCR33DRAFT_740115</name>
</gene>
<protein>
    <recommendedName>
        <fullName evidence="2">MAGE domain-containing protein</fullName>
    </recommendedName>
</protein>
<dbReference type="GO" id="GO:0006281">
    <property type="term" value="P:DNA repair"/>
    <property type="evidence" value="ECO:0007669"/>
    <property type="project" value="TreeGrafter"/>
</dbReference>
<sequence>MSAGPSQASQSQQPGQPSTQNEAPITTGKALEAANNHFRRLKKRDSDRFVKAFVRIALASQQKRVPVKREDLVKTVLSQQNAKVFAAVFDRAQKVLRSVFALELVRLDSKHSNRRKDPKAKAQKEPTVRQEYILRSILPKHHQDFVASIIPVDDDKTAKDTLLRIVLSLVLAEKRLVSSGNLLKKEALTERDCRFVKEEYLDKLKNDETAQQQNAGSAEDYQWGPRAKVEFSEEEISVFVAKMFPVAETESVKAILSQKI</sequence>
<dbReference type="SMART" id="SM01373">
    <property type="entry name" value="MAGE"/>
    <property type="match status" value="1"/>
</dbReference>
<evidence type="ECO:0000313" key="4">
    <source>
        <dbReference type="Proteomes" id="UP000193642"/>
    </source>
</evidence>
<feature type="region of interest" description="Disordered" evidence="1">
    <location>
        <begin position="1"/>
        <end position="34"/>
    </location>
</feature>
<dbReference type="EMBL" id="MCGO01000034">
    <property type="protein sequence ID" value="ORY40717.1"/>
    <property type="molecule type" value="Genomic_DNA"/>
</dbReference>
<dbReference type="InterPro" id="IPR041899">
    <property type="entry name" value="MAGE_WH2"/>
</dbReference>
<name>A0A1Y2C1G0_9FUNG</name>
<dbReference type="OrthoDB" id="205198at2759"/>
<evidence type="ECO:0000313" key="3">
    <source>
        <dbReference type="EMBL" id="ORY40717.1"/>
    </source>
</evidence>